<evidence type="ECO:0000256" key="1">
    <source>
        <dbReference type="SAM" id="MobiDB-lite"/>
    </source>
</evidence>
<dbReference type="AlphaFoldDB" id="A0A418B5A1"/>
<evidence type="ECO:0008006" key="4">
    <source>
        <dbReference type="Google" id="ProtNLM"/>
    </source>
</evidence>
<organism evidence="2 3">
    <name type="scientific">Aphanomyces invadans</name>
    <dbReference type="NCBI Taxonomy" id="157072"/>
    <lineage>
        <taxon>Eukaryota</taxon>
        <taxon>Sar</taxon>
        <taxon>Stramenopiles</taxon>
        <taxon>Oomycota</taxon>
        <taxon>Saprolegniomycetes</taxon>
        <taxon>Saprolegniales</taxon>
        <taxon>Verrucalvaceae</taxon>
        <taxon>Aphanomyces</taxon>
    </lineage>
</organism>
<dbReference type="Proteomes" id="UP000285060">
    <property type="component" value="Unassembled WGS sequence"/>
</dbReference>
<evidence type="ECO:0000313" key="3">
    <source>
        <dbReference type="Proteomes" id="UP000285060"/>
    </source>
</evidence>
<accession>A0A418B5A1</accession>
<name>A0A418B5A1_9STRA</name>
<dbReference type="CDD" id="cd06093">
    <property type="entry name" value="PX_domain"/>
    <property type="match status" value="1"/>
</dbReference>
<sequence>MARSTEPFASSRVHFLQYIDVLVCATNAGDAGHQRHVQYMVQVNEVGKGHWVVPRRYTQFRLLWRSVQDLARASTVKPTESNAGSMGRLQRLAEFDFPKKTLKVLFVGTDASSAVVVQARVERFHTFLTTLVRFLLDFEWGEERRHVNAITTRDATKLFWLVAKFIGVPSTFRTTTMDYLHNHPVCQHMPAAPCHKYPIVEPAPRRHSIFKPASRAQLTLRHRSSAMADAAVMGNPPSSASGLPHGMFRKQQSKSDPIPRPSVWLESMRGCSIAHSDIFSTPMLGDVPDSPRDTIILGD</sequence>
<keyword evidence="3" id="KW-1185">Reference proteome</keyword>
<dbReference type="GO" id="GO:0035091">
    <property type="term" value="F:phosphatidylinositol binding"/>
    <property type="evidence" value="ECO:0007669"/>
    <property type="project" value="InterPro"/>
</dbReference>
<feature type="region of interest" description="Disordered" evidence="1">
    <location>
        <begin position="235"/>
        <end position="261"/>
    </location>
</feature>
<gene>
    <name evidence="2" type="ORF">DYB32_002205</name>
</gene>
<dbReference type="Gene3D" id="3.30.1520.10">
    <property type="entry name" value="Phox-like domain"/>
    <property type="match status" value="1"/>
</dbReference>
<proteinExistence type="predicted"/>
<reference evidence="2 3" key="1">
    <citation type="submission" date="2018-08" db="EMBL/GenBank/DDBJ databases">
        <title>Aphanomyces genome sequencing and annotation.</title>
        <authorList>
            <person name="Minardi D."/>
            <person name="Oidtmann B."/>
            <person name="Van Der Giezen M."/>
            <person name="Studholme D.J."/>
        </authorList>
    </citation>
    <scope>NUCLEOTIDE SEQUENCE [LARGE SCALE GENOMIC DNA]</scope>
    <source>
        <strain evidence="2 3">NJM0002</strain>
    </source>
</reference>
<evidence type="ECO:0000313" key="2">
    <source>
        <dbReference type="EMBL" id="RHY33261.1"/>
    </source>
</evidence>
<dbReference type="SUPFAM" id="SSF64268">
    <property type="entry name" value="PX domain"/>
    <property type="match status" value="1"/>
</dbReference>
<comment type="caution">
    <text evidence="2">The sequence shown here is derived from an EMBL/GenBank/DDBJ whole genome shotgun (WGS) entry which is preliminary data.</text>
</comment>
<dbReference type="InterPro" id="IPR036871">
    <property type="entry name" value="PX_dom_sf"/>
</dbReference>
<dbReference type="EMBL" id="QUSY01000083">
    <property type="protein sequence ID" value="RHY33261.1"/>
    <property type="molecule type" value="Genomic_DNA"/>
</dbReference>
<protein>
    <recommendedName>
        <fullName evidence="4">PX domain-containing protein</fullName>
    </recommendedName>
</protein>